<gene>
    <name evidence="8" type="ORF">FRACA_2310006</name>
</gene>
<evidence type="ECO:0000313" key="9">
    <source>
        <dbReference type="Proteomes" id="UP000234331"/>
    </source>
</evidence>
<organism evidence="8 9">
    <name type="scientific">Frankia canadensis</name>
    <dbReference type="NCBI Taxonomy" id="1836972"/>
    <lineage>
        <taxon>Bacteria</taxon>
        <taxon>Bacillati</taxon>
        <taxon>Actinomycetota</taxon>
        <taxon>Actinomycetes</taxon>
        <taxon>Frankiales</taxon>
        <taxon>Frankiaceae</taxon>
        <taxon>Frankia</taxon>
    </lineage>
</organism>
<feature type="transmembrane region" description="Helical" evidence="6">
    <location>
        <begin position="50"/>
        <end position="72"/>
    </location>
</feature>
<evidence type="ECO:0000256" key="3">
    <source>
        <dbReference type="ARBA" id="ARBA00023295"/>
    </source>
</evidence>
<keyword evidence="6" id="KW-1133">Transmembrane helix</keyword>
<dbReference type="GO" id="GO:0006080">
    <property type="term" value="P:substituted mannan metabolic process"/>
    <property type="evidence" value="ECO:0007669"/>
    <property type="project" value="InterPro"/>
</dbReference>
<name>A0A2I2KRI1_9ACTN</name>
<evidence type="ECO:0000256" key="4">
    <source>
        <dbReference type="PROSITE-ProRule" id="PRU01100"/>
    </source>
</evidence>
<protein>
    <recommendedName>
        <fullName evidence="7">GH26 domain-containing protein</fullName>
    </recommendedName>
</protein>
<dbReference type="InterPro" id="IPR000805">
    <property type="entry name" value="Glyco_hydro_26"/>
</dbReference>
<keyword evidence="9" id="KW-1185">Reference proteome</keyword>
<dbReference type="InterPro" id="IPR022790">
    <property type="entry name" value="GH26_dom"/>
</dbReference>
<comment type="caution">
    <text evidence="4">Lacks conserved residue(s) required for the propagation of feature annotation.</text>
</comment>
<dbReference type="PANTHER" id="PTHR40079">
    <property type="entry name" value="MANNAN ENDO-1,4-BETA-MANNOSIDASE E-RELATED"/>
    <property type="match status" value="1"/>
</dbReference>
<dbReference type="Gene3D" id="2.60.120.260">
    <property type="entry name" value="Galactose-binding domain-like"/>
    <property type="match status" value="2"/>
</dbReference>
<evidence type="ECO:0000259" key="7">
    <source>
        <dbReference type="PROSITE" id="PS51764"/>
    </source>
</evidence>
<proteinExistence type="inferred from homology"/>
<dbReference type="PANTHER" id="PTHR40079:SF4">
    <property type="entry name" value="GH26 DOMAIN-CONTAINING PROTEIN-RELATED"/>
    <property type="match status" value="1"/>
</dbReference>
<dbReference type="Gene3D" id="3.20.20.80">
    <property type="entry name" value="Glycosidases"/>
    <property type="match status" value="1"/>
</dbReference>
<dbReference type="AlphaFoldDB" id="A0A2I2KRI1"/>
<dbReference type="Proteomes" id="UP000234331">
    <property type="component" value="Unassembled WGS sequence"/>
</dbReference>
<feature type="domain" description="GH26" evidence="7">
    <location>
        <begin position="351"/>
        <end position="672"/>
    </location>
</feature>
<evidence type="ECO:0000256" key="5">
    <source>
        <dbReference type="SAM" id="MobiDB-lite"/>
    </source>
</evidence>
<dbReference type="SUPFAM" id="SSF51445">
    <property type="entry name" value="(Trans)glycosidases"/>
    <property type="match status" value="1"/>
</dbReference>
<keyword evidence="6" id="KW-0472">Membrane</keyword>
<dbReference type="InterPro" id="IPR017853">
    <property type="entry name" value="GH"/>
</dbReference>
<accession>A0A2I2KRI1</accession>
<dbReference type="RefSeq" id="WP_243407531.1">
    <property type="nucleotide sequence ID" value="NZ_FZMO01000148.1"/>
</dbReference>
<evidence type="ECO:0000256" key="1">
    <source>
        <dbReference type="ARBA" id="ARBA00007754"/>
    </source>
</evidence>
<comment type="similarity">
    <text evidence="1 4">Belongs to the glycosyl hydrolase 26 family.</text>
</comment>
<keyword evidence="2" id="KW-0378">Hydrolase</keyword>
<evidence type="ECO:0000313" key="8">
    <source>
        <dbReference type="EMBL" id="SNQ48260.1"/>
    </source>
</evidence>
<keyword evidence="3" id="KW-0326">Glycosidase</keyword>
<dbReference type="PROSITE" id="PS51764">
    <property type="entry name" value="GH26"/>
    <property type="match status" value="1"/>
</dbReference>
<feature type="region of interest" description="Disordered" evidence="5">
    <location>
        <begin position="354"/>
        <end position="378"/>
    </location>
</feature>
<dbReference type="GO" id="GO:0016985">
    <property type="term" value="F:mannan endo-1,4-beta-mannosidase activity"/>
    <property type="evidence" value="ECO:0007669"/>
    <property type="project" value="InterPro"/>
</dbReference>
<evidence type="ECO:0000256" key="2">
    <source>
        <dbReference type="ARBA" id="ARBA00022801"/>
    </source>
</evidence>
<sequence>MRTLADQEGTGRSAHGSFGWHRARRRLRAALARRTHPPLARPGSRGRRHVLPRVALMATFLLPALVIAPGVAHAAPVVTATIEDTSVGTGPNQVSYAGNWTVCGGCSPATPNNSFSYSTNAGASATIHFSGTQLKIYGVREPAGGLAAVSVDGAPSITINTYLLPAAAGLIYTSPVLTNGTHTATLTNLGQNTPPASATVVSFDRAEALTDTTLPPIDQLSKTIEDTTIGTGVDQVSYTGTWLACGGCVPPTPNNSFRYSSAAGAVATVRFTGTQVTVYGIREPHGGRASISIDFGNATIVDTYAATSSVAPLFVSPALIHGTHIVQILNLGQRNAASDSTAVGFDRAVVATTTPPVNPLPPGSPNRSGQPWLSGVNGDPRITPADVDAFCAYRGSLCDLAHVYVARDSWASIVQPSFAETNFAGWPGRLVISVPPFPENTESSLATCATGAYDSYWRTFGTTLNTTGRQNSIIRLAWQANGNWFQWSAINATDYVNCYRHIATAIRSTANPDPIMDWTINAHYSQLPPSHNPLDIYPGDAYVDNIGIDAYDQYPPSPTLSAFNTQANAIGGITWLYNFARAHGKTFGIGEWGVASGSGNNGGGDNADYIQFMRDWMTARAGQGFLYETYFNNCDAGNLGSNLNRPYSTGCIYRNPNSAARYTTLWRNPAAL</sequence>
<dbReference type="EMBL" id="FZMO01000148">
    <property type="protein sequence ID" value="SNQ48260.1"/>
    <property type="molecule type" value="Genomic_DNA"/>
</dbReference>
<dbReference type="Pfam" id="PF02156">
    <property type="entry name" value="Glyco_hydro_26"/>
    <property type="match status" value="1"/>
</dbReference>
<keyword evidence="6" id="KW-0812">Transmembrane</keyword>
<reference evidence="8 9" key="1">
    <citation type="submission" date="2017-06" db="EMBL/GenBank/DDBJ databases">
        <authorList>
            <person name="Kim H.J."/>
            <person name="Triplett B.A."/>
        </authorList>
    </citation>
    <scope>NUCLEOTIDE SEQUENCE [LARGE SCALE GENOMIC DNA]</scope>
    <source>
        <strain evidence="8">FRACA_ARgP5</strain>
    </source>
</reference>
<evidence type="ECO:0000256" key="6">
    <source>
        <dbReference type="SAM" id="Phobius"/>
    </source>
</evidence>